<keyword evidence="1" id="KW-0812">Transmembrane</keyword>
<keyword evidence="1" id="KW-0472">Membrane</keyword>
<accession>A0AAV8UST5</accession>
<evidence type="ECO:0000256" key="1">
    <source>
        <dbReference type="SAM" id="Phobius"/>
    </source>
</evidence>
<feature type="transmembrane region" description="Helical" evidence="1">
    <location>
        <begin position="12"/>
        <end position="32"/>
    </location>
</feature>
<reference evidence="2 3" key="1">
    <citation type="journal article" date="2023" name="Nat. Commun.">
        <title>Origin of minicircular mitochondrial genomes in red algae.</title>
        <authorList>
            <person name="Lee Y."/>
            <person name="Cho C.H."/>
            <person name="Lee Y.M."/>
            <person name="Park S.I."/>
            <person name="Yang J.H."/>
            <person name="West J.A."/>
            <person name="Bhattacharya D."/>
            <person name="Yoon H.S."/>
        </authorList>
    </citation>
    <scope>NUCLEOTIDE SEQUENCE [LARGE SCALE GENOMIC DNA]</scope>
    <source>
        <strain evidence="2 3">CCMP1338</strain>
        <tissue evidence="2">Whole cell</tissue>
    </source>
</reference>
<dbReference type="AlphaFoldDB" id="A0AAV8UST5"/>
<gene>
    <name evidence="2" type="ORF">NDN08_002126</name>
</gene>
<proteinExistence type="predicted"/>
<feature type="transmembrane region" description="Helical" evidence="1">
    <location>
        <begin position="94"/>
        <end position="120"/>
    </location>
</feature>
<protein>
    <submittedName>
        <fullName evidence="2">Uncharacterized protein</fullName>
    </submittedName>
</protein>
<sequence>MSKMSRVKTLCLMCMYLLINLFMLCTSIYLFFNYNVPPTSIVYPIVYQATGNSEDICVDVENCGDGFDQHLNITDSPCEYPCVSMVISALHLTIIAFFSWPLIYLIAATCVAISLCFCCGRFDIYRSSLRGMTILDGKPFFNEPCRFWRADNVFEWTLRFVLFFDSLVEVPLFLVGGLELAAFICASIANDCAASFGEASSMCQFLDFVDKLSPFFFALVIFDLVTVTAVFVLRVMAMFRKQPVKDDLEQERSYVSFDKIVEGLEQERSYVSSDIIVEDPNEYPEHSDLRSEYDV</sequence>
<dbReference type="EMBL" id="JAMWBK010000004">
    <property type="protein sequence ID" value="KAJ8905620.1"/>
    <property type="molecule type" value="Genomic_DNA"/>
</dbReference>
<feature type="transmembrane region" description="Helical" evidence="1">
    <location>
        <begin position="215"/>
        <end position="236"/>
    </location>
</feature>
<keyword evidence="3" id="KW-1185">Reference proteome</keyword>
<organism evidence="2 3">
    <name type="scientific">Rhodosorus marinus</name>
    <dbReference type="NCBI Taxonomy" id="101924"/>
    <lineage>
        <taxon>Eukaryota</taxon>
        <taxon>Rhodophyta</taxon>
        <taxon>Stylonematophyceae</taxon>
        <taxon>Stylonematales</taxon>
        <taxon>Stylonemataceae</taxon>
        <taxon>Rhodosorus</taxon>
    </lineage>
</organism>
<evidence type="ECO:0000313" key="2">
    <source>
        <dbReference type="EMBL" id="KAJ8905620.1"/>
    </source>
</evidence>
<dbReference type="Proteomes" id="UP001157974">
    <property type="component" value="Unassembled WGS sequence"/>
</dbReference>
<evidence type="ECO:0000313" key="3">
    <source>
        <dbReference type="Proteomes" id="UP001157974"/>
    </source>
</evidence>
<keyword evidence="1" id="KW-1133">Transmembrane helix</keyword>
<comment type="caution">
    <text evidence="2">The sequence shown here is derived from an EMBL/GenBank/DDBJ whole genome shotgun (WGS) entry which is preliminary data.</text>
</comment>
<name>A0AAV8UST5_9RHOD</name>